<dbReference type="Proteomes" id="UP000544122">
    <property type="component" value="Unassembled WGS sequence"/>
</dbReference>
<name>A0A7Y4LYH8_9BRAD</name>
<accession>A0A7Y4LYH8</accession>
<keyword evidence="2" id="KW-1185">Reference proteome</keyword>
<protein>
    <submittedName>
        <fullName evidence="1">Uncharacterized protein</fullName>
    </submittedName>
</protein>
<comment type="caution">
    <text evidence="1">The sequence shown here is derived from an EMBL/GenBank/DDBJ whole genome shotgun (WGS) entry which is preliminary data.</text>
</comment>
<proteinExistence type="predicted"/>
<dbReference type="AlphaFoldDB" id="A0A7Y4LYH8"/>
<evidence type="ECO:0000313" key="1">
    <source>
        <dbReference type="EMBL" id="NOJ43528.1"/>
    </source>
</evidence>
<evidence type="ECO:0000313" key="2">
    <source>
        <dbReference type="Proteomes" id="UP000544122"/>
    </source>
</evidence>
<reference evidence="1 2" key="1">
    <citation type="submission" date="2020-03" db="EMBL/GenBank/DDBJ databases">
        <title>Bradyrhizobium diversity isolated from nodules of Indigofera sp.</title>
        <authorList>
            <person name="Klepa M."/>
            <person name="Helene L."/>
            <person name="Hungria M."/>
        </authorList>
    </citation>
    <scope>NUCLEOTIDE SEQUENCE [LARGE SCALE GENOMIC DNA]</scope>
    <source>
        <strain evidence="1 2">WSM 1791</strain>
    </source>
</reference>
<dbReference type="EMBL" id="JAAVLX010000010">
    <property type="protein sequence ID" value="NOJ43528.1"/>
    <property type="molecule type" value="Genomic_DNA"/>
</dbReference>
<gene>
    <name evidence="1" type="ORF">HCN58_28875</name>
</gene>
<organism evidence="1 2">
    <name type="scientific">Bradyrhizobium australiense</name>
    <dbReference type="NCBI Taxonomy" id="2721161"/>
    <lineage>
        <taxon>Bacteria</taxon>
        <taxon>Pseudomonadati</taxon>
        <taxon>Pseudomonadota</taxon>
        <taxon>Alphaproteobacteria</taxon>
        <taxon>Hyphomicrobiales</taxon>
        <taxon>Nitrobacteraceae</taxon>
        <taxon>Bradyrhizobium</taxon>
    </lineage>
</organism>
<sequence length="170" mass="19777">MPAEFESLSPPSLPLPGVSFEKYELMRQAIFADLAPRTVIEWLLAIDVLELSWEIQRYRVLRHKLLEHYRETAIEQTLRHIDLAELPPEMEAAARCQIRRNARIWRIDPTAAREIDVRLATYGYDSNAINTQVYLQARDVFLAFEALLNSAQNRRMSLLREISKSPSRGR</sequence>